<accession>A0A084QUH0</accession>
<keyword evidence="2" id="KW-1185">Reference proteome</keyword>
<dbReference type="HOGENOM" id="CLU_3428561_0_0_1"/>
<protein>
    <submittedName>
        <fullName evidence="1">Uncharacterized protein</fullName>
    </submittedName>
</protein>
<dbReference type="EMBL" id="KL660144">
    <property type="protein sequence ID" value="KFA67605.1"/>
    <property type="molecule type" value="Genomic_DNA"/>
</dbReference>
<reference evidence="1 2" key="1">
    <citation type="journal article" date="2014" name="BMC Genomics">
        <title>Comparative genome sequencing reveals chemotype-specific gene clusters in the toxigenic black mold Stachybotrys.</title>
        <authorList>
            <person name="Semeiks J."/>
            <person name="Borek D."/>
            <person name="Otwinowski Z."/>
            <person name="Grishin N.V."/>
        </authorList>
    </citation>
    <scope>NUCLEOTIDE SEQUENCE [LARGE SCALE GENOMIC DNA]</scope>
    <source>
        <strain evidence="1 2">IBT 40285</strain>
    </source>
</reference>
<dbReference type="AlphaFoldDB" id="A0A084QUH0"/>
<dbReference type="Proteomes" id="UP000028524">
    <property type="component" value="Unassembled WGS sequence"/>
</dbReference>
<sequence length="20" mass="2231">MGLSSAIYRHFFHLAPTNPA</sequence>
<dbReference type="InParanoid" id="A0A084QUH0"/>
<organism evidence="1 2">
    <name type="scientific">Stachybotrys chlorohalonatus (strain IBT 40285)</name>
    <dbReference type="NCBI Taxonomy" id="1283841"/>
    <lineage>
        <taxon>Eukaryota</taxon>
        <taxon>Fungi</taxon>
        <taxon>Dikarya</taxon>
        <taxon>Ascomycota</taxon>
        <taxon>Pezizomycotina</taxon>
        <taxon>Sordariomycetes</taxon>
        <taxon>Hypocreomycetidae</taxon>
        <taxon>Hypocreales</taxon>
        <taxon>Stachybotryaceae</taxon>
        <taxon>Stachybotrys</taxon>
    </lineage>
</organism>
<gene>
    <name evidence="1" type="ORF">S40285_10928</name>
</gene>
<name>A0A084QUH0_STAC4</name>
<evidence type="ECO:0000313" key="2">
    <source>
        <dbReference type="Proteomes" id="UP000028524"/>
    </source>
</evidence>
<evidence type="ECO:0000313" key="1">
    <source>
        <dbReference type="EMBL" id="KFA67605.1"/>
    </source>
</evidence>
<proteinExistence type="predicted"/>